<reference evidence="1 2" key="1">
    <citation type="submission" date="2020-08" db="EMBL/GenBank/DDBJ databases">
        <authorList>
            <person name="Seo M.-J."/>
        </authorList>
    </citation>
    <scope>NUCLEOTIDE SEQUENCE [LARGE SCALE GENOMIC DNA]</scope>
    <source>
        <strain evidence="1 2">MBLA0160</strain>
    </source>
</reference>
<name>A0A7J9SHQ1_9EURY</name>
<proteinExistence type="predicted"/>
<dbReference type="RefSeq" id="WP_185192865.1">
    <property type="nucleotide sequence ID" value="NZ_JACKXD010000003.1"/>
</dbReference>
<keyword evidence="2" id="KW-1185">Reference proteome</keyword>
<evidence type="ECO:0000313" key="1">
    <source>
        <dbReference type="EMBL" id="MBB6646490.1"/>
    </source>
</evidence>
<dbReference type="Pfam" id="PF20127">
    <property type="entry name" value="DUF6517"/>
    <property type="match status" value="1"/>
</dbReference>
<sequence>MVLNRRGAAVVAVALLLLTSGCIGFLTGSEPLEFSAEPAAASGSTATDAGYEYNGTRELTLNRTFEVGSQERRVIATNRIADYRKSMELGPLGEAEVGVFNVVTTPAVEVAGQTLNPIGSYSNARLVEFVQQQYSGLGDIRRVSERNITVQGTETAVTKFSATATIQGQEVDVFIHVIKYRNGDDFVVAIGVYPQQLEGSEESNVLSMMRALEHPVEA</sequence>
<gene>
    <name evidence="1" type="ORF">H5V44_09350</name>
</gene>
<dbReference type="AlphaFoldDB" id="A0A7J9SHQ1"/>
<dbReference type="InterPro" id="IPR045396">
    <property type="entry name" value="DUF6517"/>
</dbReference>
<dbReference type="Proteomes" id="UP000546257">
    <property type="component" value="Unassembled WGS sequence"/>
</dbReference>
<comment type="caution">
    <text evidence="1">The sequence shown here is derived from an EMBL/GenBank/DDBJ whole genome shotgun (WGS) entry which is preliminary data.</text>
</comment>
<organism evidence="1 2">
    <name type="scientific">Halobellus ruber</name>
    <dbReference type="NCBI Taxonomy" id="2761102"/>
    <lineage>
        <taxon>Archaea</taxon>
        <taxon>Methanobacteriati</taxon>
        <taxon>Methanobacteriota</taxon>
        <taxon>Stenosarchaea group</taxon>
        <taxon>Halobacteria</taxon>
        <taxon>Halobacteriales</taxon>
        <taxon>Haloferacaceae</taxon>
        <taxon>Halobellus</taxon>
    </lineage>
</organism>
<evidence type="ECO:0000313" key="2">
    <source>
        <dbReference type="Proteomes" id="UP000546257"/>
    </source>
</evidence>
<protein>
    <submittedName>
        <fullName evidence="1">Uncharacterized protein</fullName>
    </submittedName>
</protein>
<accession>A0A7J9SHQ1</accession>
<dbReference type="PROSITE" id="PS51257">
    <property type="entry name" value="PROKAR_LIPOPROTEIN"/>
    <property type="match status" value="1"/>
</dbReference>
<dbReference type="EMBL" id="JACKXD010000003">
    <property type="protein sequence ID" value="MBB6646490.1"/>
    <property type="molecule type" value="Genomic_DNA"/>
</dbReference>